<dbReference type="Proteomes" id="UP000198251">
    <property type="component" value="Chromosome I"/>
</dbReference>
<evidence type="ECO:0000313" key="1">
    <source>
        <dbReference type="EMBL" id="SCG19286.1"/>
    </source>
</evidence>
<gene>
    <name evidence="1" type="ORF">GA0070610_5654</name>
</gene>
<name>A0A1C5GJJ7_MICEH</name>
<accession>A0A1C5GJJ7</accession>
<organism evidence="1 2">
    <name type="scientific">Micromonospora echinofusca</name>
    <dbReference type="NCBI Taxonomy" id="47858"/>
    <lineage>
        <taxon>Bacteria</taxon>
        <taxon>Bacillati</taxon>
        <taxon>Actinomycetota</taxon>
        <taxon>Actinomycetes</taxon>
        <taxon>Micromonosporales</taxon>
        <taxon>Micromonosporaceae</taxon>
        <taxon>Micromonospora</taxon>
    </lineage>
</organism>
<dbReference type="EMBL" id="LT607733">
    <property type="protein sequence ID" value="SCG19286.1"/>
    <property type="molecule type" value="Genomic_DNA"/>
</dbReference>
<protein>
    <submittedName>
        <fullName evidence="1">Uncharacterized protein</fullName>
    </submittedName>
</protein>
<reference evidence="1 2" key="1">
    <citation type="submission" date="2016-06" db="EMBL/GenBank/DDBJ databases">
        <authorList>
            <person name="Kjaerup R.B."/>
            <person name="Dalgaard T.S."/>
            <person name="Juul-Madsen H.R."/>
        </authorList>
    </citation>
    <scope>NUCLEOTIDE SEQUENCE [LARGE SCALE GENOMIC DNA]</scope>
    <source>
        <strain evidence="1 2">DSM 43913</strain>
    </source>
</reference>
<dbReference type="AlphaFoldDB" id="A0A1C5GJJ7"/>
<proteinExistence type="predicted"/>
<keyword evidence="2" id="KW-1185">Reference proteome</keyword>
<evidence type="ECO:0000313" key="2">
    <source>
        <dbReference type="Proteomes" id="UP000198251"/>
    </source>
</evidence>
<sequence length="73" mass="7761">MPGTGANMSDLPLHILTDAGFTTDEANSIVDHLLKGVDTHDGRGETDRIDVEALPPEKKAAIDKFNLAVAADF</sequence>